<keyword evidence="6" id="KW-1185">Reference proteome</keyword>
<dbReference type="InterPro" id="IPR036163">
    <property type="entry name" value="HMA_dom_sf"/>
</dbReference>
<dbReference type="CDD" id="cd00371">
    <property type="entry name" value="HMA"/>
    <property type="match status" value="1"/>
</dbReference>
<organism evidence="4">
    <name type="scientific">Physcomitrium patens</name>
    <name type="common">Spreading-leaved earth moss</name>
    <name type="synonym">Physcomitrella patens</name>
    <dbReference type="NCBI Taxonomy" id="3218"/>
    <lineage>
        <taxon>Eukaryota</taxon>
        <taxon>Viridiplantae</taxon>
        <taxon>Streptophyta</taxon>
        <taxon>Embryophyta</taxon>
        <taxon>Bryophyta</taxon>
        <taxon>Bryophytina</taxon>
        <taxon>Bryopsida</taxon>
        <taxon>Funariidae</taxon>
        <taxon>Funariales</taxon>
        <taxon>Funariaceae</taxon>
        <taxon>Physcomitrium</taxon>
    </lineage>
</organism>
<keyword evidence="1" id="KW-0479">Metal-binding</keyword>
<evidence type="ECO:0000259" key="3">
    <source>
        <dbReference type="PROSITE" id="PS50846"/>
    </source>
</evidence>
<evidence type="ECO:0000256" key="2">
    <source>
        <dbReference type="SAM" id="MobiDB-lite"/>
    </source>
</evidence>
<evidence type="ECO:0000256" key="1">
    <source>
        <dbReference type="ARBA" id="ARBA00022723"/>
    </source>
</evidence>
<feature type="compositionally biased region" description="Low complexity" evidence="2">
    <location>
        <begin position="139"/>
        <end position="150"/>
    </location>
</feature>
<evidence type="ECO:0000313" key="5">
    <source>
        <dbReference type="EnsemblPlants" id="Pp3c21_15220V3.1"/>
    </source>
</evidence>
<dbReference type="PROSITE" id="PS50846">
    <property type="entry name" value="HMA_2"/>
    <property type="match status" value="1"/>
</dbReference>
<dbReference type="PaxDb" id="3218-PP1S167_116V6.1"/>
<gene>
    <name evidence="5" type="primary">LOC112274303</name>
    <name evidence="4" type="ORF">PHYPA_026213</name>
</gene>
<dbReference type="InterPro" id="IPR006121">
    <property type="entry name" value="HMA_dom"/>
</dbReference>
<dbReference type="KEGG" id="ppp:112274303"/>
<dbReference type="GO" id="GO:0046872">
    <property type="term" value="F:metal ion binding"/>
    <property type="evidence" value="ECO:0007669"/>
    <property type="project" value="UniProtKB-KW"/>
</dbReference>
<evidence type="ECO:0000313" key="6">
    <source>
        <dbReference type="Proteomes" id="UP000006727"/>
    </source>
</evidence>
<feature type="region of interest" description="Disordered" evidence="2">
    <location>
        <begin position="134"/>
        <end position="158"/>
    </location>
</feature>
<dbReference type="AlphaFoldDB" id="A0A2K1IS54"/>
<feature type="domain" description="HMA" evidence="3">
    <location>
        <begin position="165"/>
        <end position="232"/>
    </location>
</feature>
<dbReference type="RefSeq" id="XP_024359432.1">
    <property type="nucleotide sequence ID" value="XM_024503664.2"/>
</dbReference>
<dbReference type="EnsemblPlants" id="Pp3c21_15220V3.5">
    <property type="protein sequence ID" value="Pp3c21_15220V3.5"/>
    <property type="gene ID" value="Pp3c21_15220"/>
</dbReference>
<reference evidence="4 6" key="1">
    <citation type="journal article" date="2008" name="Science">
        <title>The Physcomitrella genome reveals evolutionary insights into the conquest of land by plants.</title>
        <authorList>
            <person name="Rensing S."/>
            <person name="Lang D."/>
            <person name="Zimmer A."/>
            <person name="Terry A."/>
            <person name="Salamov A."/>
            <person name="Shapiro H."/>
            <person name="Nishiyama T."/>
            <person name="Perroud P.-F."/>
            <person name="Lindquist E."/>
            <person name="Kamisugi Y."/>
            <person name="Tanahashi T."/>
            <person name="Sakakibara K."/>
            <person name="Fujita T."/>
            <person name="Oishi K."/>
            <person name="Shin-I T."/>
            <person name="Kuroki Y."/>
            <person name="Toyoda A."/>
            <person name="Suzuki Y."/>
            <person name="Hashimoto A."/>
            <person name="Yamaguchi K."/>
            <person name="Sugano A."/>
            <person name="Kohara Y."/>
            <person name="Fujiyama A."/>
            <person name="Anterola A."/>
            <person name="Aoki S."/>
            <person name="Ashton N."/>
            <person name="Barbazuk W.B."/>
            <person name="Barker E."/>
            <person name="Bennetzen J."/>
            <person name="Bezanilla M."/>
            <person name="Blankenship R."/>
            <person name="Cho S.H."/>
            <person name="Dutcher S."/>
            <person name="Estelle M."/>
            <person name="Fawcett J.A."/>
            <person name="Gundlach H."/>
            <person name="Hanada K."/>
            <person name="Heyl A."/>
            <person name="Hicks K.A."/>
            <person name="Hugh J."/>
            <person name="Lohr M."/>
            <person name="Mayer K."/>
            <person name="Melkozernov A."/>
            <person name="Murata T."/>
            <person name="Nelson D."/>
            <person name="Pils B."/>
            <person name="Prigge M."/>
            <person name="Reiss B."/>
            <person name="Renner T."/>
            <person name="Rombauts S."/>
            <person name="Rushton P."/>
            <person name="Sanderfoot A."/>
            <person name="Schween G."/>
            <person name="Shiu S.-H."/>
            <person name="Stueber K."/>
            <person name="Theodoulou F.L."/>
            <person name="Tu H."/>
            <person name="Van de Peer Y."/>
            <person name="Verrier P.J."/>
            <person name="Waters E."/>
            <person name="Wood A."/>
            <person name="Yang L."/>
            <person name="Cove D."/>
            <person name="Cuming A."/>
            <person name="Hasebe M."/>
            <person name="Lucas S."/>
            <person name="Mishler D.B."/>
            <person name="Reski R."/>
            <person name="Grigoriev I."/>
            <person name="Quatrano R.S."/>
            <person name="Boore J.L."/>
        </authorList>
    </citation>
    <scope>NUCLEOTIDE SEQUENCE [LARGE SCALE GENOMIC DNA]</scope>
    <source>
        <strain evidence="5 6">cv. Gransden 2004</strain>
    </source>
</reference>
<dbReference type="Pfam" id="PF00403">
    <property type="entry name" value="HMA"/>
    <property type="match status" value="1"/>
</dbReference>
<sequence length="422" mass="48344">MTMPMREHFYGIHESARMLPIRERSPYFVESLYSGFRESHQYPLHDGPYYASFPPPSQFPEPLSRIPRSSSSIPTFGHYDESPFLDLPRGPPLRSSSAIPAYAYPGMTYRDVHPHGPPPNRPFRSTSSIPAYELHSHGRSSNRPTRSSSSIPAYNLEQPRSKKVAPEIELRVPMCCSKCEAKTKDVLRKLPGVTEVVTDRRSSKVTVSGKVDPQVVLKQIQKTKKKADFWTKQIYSQAFIDFIQSKTSSAQSEEEMTSSFHQQVPKDESEIYHAYEKSENLSSYEEYPGYYERECLDSCEQIERGPSHSAFNDEDYVEREREYNNYHTYGSRADILSNGRSSMHGHLEDFHGNRDDRAPHYESHGAPAYFKHFEPSSYGTPHPERASRSLYEDVGLSYRPSQVYGPSGVSNPSYMKRVISDY</sequence>
<dbReference type="PANTHER" id="PTHR22814">
    <property type="entry name" value="COPPER TRANSPORT PROTEIN ATOX1-RELATED"/>
    <property type="match status" value="1"/>
</dbReference>
<dbReference type="EMBL" id="ABEU02000021">
    <property type="protein sequence ID" value="PNR32088.1"/>
    <property type="molecule type" value="Genomic_DNA"/>
</dbReference>
<dbReference type="PANTHER" id="PTHR22814:SF336">
    <property type="entry name" value="HEAVY METAL-ASSOCIATED ISOPRENYLATED PLANT PROTEIN 23"/>
    <property type="match status" value="1"/>
</dbReference>
<reference evidence="5" key="3">
    <citation type="submission" date="2020-12" db="UniProtKB">
        <authorList>
            <consortium name="EnsemblPlants"/>
        </authorList>
    </citation>
    <scope>IDENTIFICATION</scope>
</reference>
<dbReference type="GeneID" id="112274303"/>
<proteinExistence type="predicted"/>
<reference evidence="4 6" key="2">
    <citation type="journal article" date="2018" name="Plant J.">
        <title>The Physcomitrella patens chromosome-scale assembly reveals moss genome structure and evolution.</title>
        <authorList>
            <person name="Lang D."/>
            <person name="Ullrich K.K."/>
            <person name="Murat F."/>
            <person name="Fuchs J."/>
            <person name="Jenkins J."/>
            <person name="Haas F.B."/>
            <person name="Piednoel M."/>
            <person name="Gundlach H."/>
            <person name="Van Bel M."/>
            <person name="Meyberg R."/>
            <person name="Vives C."/>
            <person name="Morata J."/>
            <person name="Symeonidi A."/>
            <person name="Hiss M."/>
            <person name="Muchero W."/>
            <person name="Kamisugi Y."/>
            <person name="Saleh O."/>
            <person name="Blanc G."/>
            <person name="Decker E.L."/>
            <person name="van Gessel N."/>
            <person name="Grimwood J."/>
            <person name="Hayes R.D."/>
            <person name="Graham S.W."/>
            <person name="Gunter L.E."/>
            <person name="McDaniel S.F."/>
            <person name="Hoernstein S.N.W."/>
            <person name="Larsson A."/>
            <person name="Li F.W."/>
            <person name="Perroud P.F."/>
            <person name="Phillips J."/>
            <person name="Ranjan P."/>
            <person name="Rokshar D.S."/>
            <person name="Rothfels C.J."/>
            <person name="Schneider L."/>
            <person name="Shu S."/>
            <person name="Stevenson D.W."/>
            <person name="Thummler F."/>
            <person name="Tillich M."/>
            <person name="Villarreal Aguilar J.C."/>
            <person name="Widiez T."/>
            <person name="Wong G.K."/>
            <person name="Wymore A."/>
            <person name="Zhang Y."/>
            <person name="Zimmer A.D."/>
            <person name="Quatrano R.S."/>
            <person name="Mayer K.F.X."/>
            <person name="Goodstein D."/>
            <person name="Casacuberta J.M."/>
            <person name="Vandepoele K."/>
            <person name="Reski R."/>
            <person name="Cuming A.C."/>
            <person name="Tuskan G.A."/>
            <person name="Maumus F."/>
            <person name="Salse J."/>
            <person name="Schmutz J."/>
            <person name="Rensing S.A."/>
        </authorList>
    </citation>
    <scope>NUCLEOTIDE SEQUENCE [LARGE SCALE GENOMIC DNA]</scope>
    <source>
        <strain evidence="5 6">cv. Gransden 2004</strain>
    </source>
</reference>
<accession>A0A2K1IS54</accession>
<name>A0A2K1IS54_PHYPA</name>
<evidence type="ECO:0000313" key="4">
    <source>
        <dbReference type="EMBL" id="PNR32088.1"/>
    </source>
</evidence>
<dbReference type="Gramene" id="Pp3c21_15220V3.1">
    <property type="protein sequence ID" value="Pp3c21_15220V3.1"/>
    <property type="gene ID" value="Pp3c21_15220"/>
</dbReference>
<dbReference type="Gramene" id="Pp3c21_15220V3.5">
    <property type="protein sequence ID" value="Pp3c21_15220V3.5"/>
    <property type="gene ID" value="Pp3c21_15220"/>
</dbReference>
<dbReference type="OrthoDB" id="689350at2759"/>
<dbReference type="Gene3D" id="3.30.70.100">
    <property type="match status" value="1"/>
</dbReference>
<dbReference type="EnsemblPlants" id="Pp3c21_15220V3.1">
    <property type="protein sequence ID" value="Pp3c21_15220V3.1"/>
    <property type="gene ID" value="Pp3c21_15220"/>
</dbReference>
<dbReference type="SUPFAM" id="SSF55008">
    <property type="entry name" value="HMA, heavy metal-associated domain"/>
    <property type="match status" value="1"/>
</dbReference>
<protein>
    <recommendedName>
        <fullName evidence="3">HMA domain-containing protein</fullName>
    </recommendedName>
</protein>
<dbReference type="Proteomes" id="UP000006727">
    <property type="component" value="Chromosome 21"/>
</dbReference>